<dbReference type="OrthoDB" id="9008652at2"/>
<accession>A0A4P8J3L0</accession>
<feature type="transmembrane region" description="Helical" evidence="1">
    <location>
        <begin position="47"/>
        <end position="65"/>
    </location>
</feature>
<feature type="transmembrane region" description="Helical" evidence="1">
    <location>
        <begin position="12"/>
        <end position="35"/>
    </location>
</feature>
<dbReference type="Proteomes" id="UP000298656">
    <property type="component" value="Chromosome 2"/>
</dbReference>
<evidence type="ECO:0000313" key="3">
    <source>
        <dbReference type="Proteomes" id="UP000298656"/>
    </source>
</evidence>
<evidence type="ECO:0000313" key="2">
    <source>
        <dbReference type="EMBL" id="QCP54484.1"/>
    </source>
</evidence>
<organism evidence="2 3">
    <name type="scientific">Trinickia violacea</name>
    <dbReference type="NCBI Taxonomy" id="2571746"/>
    <lineage>
        <taxon>Bacteria</taxon>
        <taxon>Pseudomonadati</taxon>
        <taxon>Pseudomonadota</taxon>
        <taxon>Betaproteobacteria</taxon>
        <taxon>Burkholderiales</taxon>
        <taxon>Burkholderiaceae</taxon>
        <taxon>Trinickia</taxon>
    </lineage>
</organism>
<keyword evidence="1" id="KW-0472">Membrane</keyword>
<evidence type="ECO:0000256" key="1">
    <source>
        <dbReference type="SAM" id="Phobius"/>
    </source>
</evidence>
<gene>
    <name evidence="2" type="ORF">FAZ95_36920</name>
</gene>
<keyword evidence="1" id="KW-0812">Transmembrane</keyword>
<sequence length="82" mass="9229">MKMGDRLQVRTAGPVWGLIFGVFLTSVGMGLWIYATALHRVSQQDESLAVAAAIIGVFLVVYAAHELRSTRQRQRALRERMR</sequence>
<reference evidence="2 3" key="1">
    <citation type="submission" date="2019-05" db="EMBL/GenBank/DDBJ databases">
        <title>Burkholderia sp. DHOD12, isolated from subtropical forest soil.</title>
        <authorList>
            <person name="Gao Z.-H."/>
            <person name="Qiu L.-H."/>
        </authorList>
    </citation>
    <scope>NUCLEOTIDE SEQUENCE [LARGE SCALE GENOMIC DNA]</scope>
    <source>
        <strain evidence="2 3">DHOD12</strain>
    </source>
</reference>
<proteinExistence type="predicted"/>
<dbReference type="AlphaFoldDB" id="A0A4P8J3L0"/>
<name>A0A4P8J3L0_9BURK</name>
<dbReference type="EMBL" id="CP040078">
    <property type="protein sequence ID" value="QCP54484.1"/>
    <property type="molecule type" value="Genomic_DNA"/>
</dbReference>
<protein>
    <submittedName>
        <fullName evidence="2">Uncharacterized protein</fullName>
    </submittedName>
</protein>
<keyword evidence="3" id="KW-1185">Reference proteome</keyword>
<keyword evidence="1" id="KW-1133">Transmembrane helix</keyword>
<dbReference type="RefSeq" id="WP_137337245.1">
    <property type="nucleotide sequence ID" value="NZ_CP040078.1"/>
</dbReference>
<dbReference type="KEGG" id="tvl:FAZ95_36920"/>